<protein>
    <submittedName>
        <fullName evidence="3">CIR protein PIR protein</fullName>
    </submittedName>
</protein>
<sequence length="233" mass="26431">MQLQNIFNIFKGTFETYRSPFYNTYTEIGNKLYKKASSALENAYDKSRKIASNTINYLNEYLNKALENVPPSKENKSEPPSSLPKEKKPEPQNIQTSTPGGQSNDNSQASSPTQNVGLPNSKQVNPSDSPPEKQLQPSIDPSSKTPSLNVETGNTGINVKKNTPHLINYIYSFKGYNRLEIAITVILIPIVLGIAYKYMPFGWRKELKKKKKHEKGYKFNWKEKTDANNYKIC</sequence>
<evidence type="ECO:0000256" key="1">
    <source>
        <dbReference type="SAM" id="MobiDB-lite"/>
    </source>
</evidence>
<keyword evidence="2" id="KW-1133">Transmembrane helix</keyword>
<proteinExistence type="predicted"/>
<feature type="region of interest" description="Disordered" evidence="1">
    <location>
        <begin position="67"/>
        <end position="156"/>
    </location>
</feature>
<gene>
    <name evidence="3" type="ORF">PVBDA_1104800</name>
</gene>
<dbReference type="AlphaFoldDB" id="A0A6V7SES1"/>
<feature type="transmembrane region" description="Helical" evidence="2">
    <location>
        <begin position="181"/>
        <end position="199"/>
    </location>
</feature>
<name>A0A6V7SES1_PLAVN</name>
<feature type="compositionally biased region" description="Polar residues" evidence="1">
    <location>
        <begin position="92"/>
        <end position="127"/>
    </location>
</feature>
<evidence type="ECO:0000313" key="3">
    <source>
        <dbReference type="EMBL" id="CAD2096422.1"/>
    </source>
</evidence>
<reference evidence="3 4" key="1">
    <citation type="submission" date="2020-08" db="EMBL/GenBank/DDBJ databases">
        <authorList>
            <person name="Ramaprasad A."/>
        </authorList>
    </citation>
    <scope>NUCLEOTIDE SEQUENCE [LARGE SCALE GENOMIC DNA]</scope>
</reference>
<accession>A0A6V7SES1</accession>
<dbReference type="VEuPathDB" id="PlasmoDB:PVBDA_1104800"/>
<evidence type="ECO:0000313" key="4">
    <source>
        <dbReference type="Proteomes" id="UP000515550"/>
    </source>
</evidence>
<keyword evidence="2" id="KW-0472">Membrane</keyword>
<dbReference type="Proteomes" id="UP000515550">
    <property type="component" value="Chromosome PVBDA_11"/>
</dbReference>
<feature type="compositionally biased region" description="Polar residues" evidence="1">
    <location>
        <begin position="135"/>
        <end position="156"/>
    </location>
</feature>
<dbReference type="EMBL" id="LR865389">
    <property type="protein sequence ID" value="CAD2096422.1"/>
    <property type="molecule type" value="Genomic_DNA"/>
</dbReference>
<evidence type="ECO:0000256" key="2">
    <source>
        <dbReference type="SAM" id="Phobius"/>
    </source>
</evidence>
<keyword evidence="2" id="KW-0812">Transmembrane</keyword>
<organism evidence="3 4">
    <name type="scientific">Plasmodium vinckei brucechwatti</name>
    <dbReference type="NCBI Taxonomy" id="119398"/>
    <lineage>
        <taxon>Eukaryota</taxon>
        <taxon>Sar</taxon>
        <taxon>Alveolata</taxon>
        <taxon>Apicomplexa</taxon>
        <taxon>Aconoidasida</taxon>
        <taxon>Haemosporida</taxon>
        <taxon>Plasmodiidae</taxon>
        <taxon>Plasmodium</taxon>
        <taxon>Plasmodium (Vinckeia)</taxon>
    </lineage>
</organism>